<accession>A0A842JD15</accession>
<dbReference type="EMBL" id="JACMSE010000005">
    <property type="protein sequence ID" value="MBC2889334.1"/>
    <property type="molecule type" value="Genomic_DNA"/>
</dbReference>
<feature type="transmembrane region" description="Helical" evidence="1">
    <location>
        <begin position="12"/>
        <end position="35"/>
    </location>
</feature>
<evidence type="ECO:0000313" key="2">
    <source>
        <dbReference type="EMBL" id="MBC2889334.1"/>
    </source>
</evidence>
<proteinExistence type="predicted"/>
<keyword evidence="1" id="KW-1133">Transmembrane helix</keyword>
<keyword evidence="3" id="KW-1185">Reference proteome</keyword>
<dbReference type="AlphaFoldDB" id="A0A842JD15"/>
<dbReference type="PANTHER" id="PTHR36433:SF2">
    <property type="entry name" value="YXEA FAMILY PROTEIN"/>
    <property type="match status" value="1"/>
</dbReference>
<dbReference type="SUPFAM" id="SSF159121">
    <property type="entry name" value="BC4932-like"/>
    <property type="match status" value="1"/>
</dbReference>
<sequence length="124" mass="13357">MRKEPRMGKAKAFIGLGIALAAVVALVAVAGWAFYGESGHVYAKVDNARVAAIEPRAGMNHEYRLEGVAADGAQSEIAFQTSRELREGAYLDLETKPLRGVIGWEEVAYDDLPAAVQDKLPQEG</sequence>
<dbReference type="PANTHER" id="PTHR36433">
    <property type="entry name" value="HYPOTHETICAL CYTOSOLIC PROTEIN"/>
    <property type="match status" value="1"/>
</dbReference>
<reference evidence="2 3" key="1">
    <citation type="submission" date="2020-08" db="EMBL/GenBank/DDBJ databases">
        <authorList>
            <person name="Liu C."/>
            <person name="Sun Q."/>
        </authorList>
    </citation>
    <scope>NUCLEOTIDE SEQUENCE [LARGE SCALE GENOMIC DNA]</scope>
    <source>
        <strain evidence="2 3">N22</strain>
    </source>
</reference>
<keyword evidence="1" id="KW-0472">Membrane</keyword>
<dbReference type="Proteomes" id="UP000587396">
    <property type="component" value="Unassembled WGS sequence"/>
</dbReference>
<evidence type="ECO:0000313" key="3">
    <source>
        <dbReference type="Proteomes" id="UP000587396"/>
    </source>
</evidence>
<keyword evidence="1" id="KW-0812">Transmembrane</keyword>
<evidence type="ECO:0000256" key="1">
    <source>
        <dbReference type="SAM" id="Phobius"/>
    </source>
</evidence>
<organism evidence="2 3">
    <name type="scientific">Gordonibacter massiliensis</name>
    <name type="common">ex Traore et al. 2017</name>
    <dbReference type="NCBI Taxonomy" id="1841863"/>
    <lineage>
        <taxon>Bacteria</taxon>
        <taxon>Bacillati</taxon>
        <taxon>Actinomycetota</taxon>
        <taxon>Coriobacteriia</taxon>
        <taxon>Eggerthellales</taxon>
        <taxon>Eggerthellaceae</taxon>
        <taxon>Gordonibacter</taxon>
    </lineage>
</organism>
<dbReference type="Gene3D" id="2.40.50.480">
    <property type="match status" value="1"/>
</dbReference>
<gene>
    <name evidence="2" type="ORF">H7313_08240</name>
</gene>
<comment type="caution">
    <text evidence="2">The sequence shown here is derived from an EMBL/GenBank/DDBJ whole genome shotgun (WGS) entry which is preliminary data.</text>
</comment>
<dbReference type="InterPro" id="IPR036166">
    <property type="entry name" value="YxeA-like_sf"/>
</dbReference>
<dbReference type="NCBIfam" id="TIGR01655">
    <property type="entry name" value="yxeA_fam"/>
    <property type="match status" value="1"/>
</dbReference>
<name>A0A842JD15_9ACTN</name>
<dbReference type="InterPro" id="IPR006542">
    <property type="entry name" value="DUF1093"/>
</dbReference>
<protein>
    <submittedName>
        <fullName evidence="2">YxeA family protein</fullName>
    </submittedName>
</protein>
<dbReference type="Pfam" id="PF06486">
    <property type="entry name" value="DUF1093"/>
    <property type="match status" value="1"/>
</dbReference>